<name>A0A1B8HMK0_9GAMM</name>
<dbReference type="EMBL" id="LZEX01000003">
    <property type="protein sequence ID" value="OBU10577.1"/>
    <property type="molecule type" value="Genomic_DNA"/>
</dbReference>
<accession>A0A1B8HMK0</accession>
<evidence type="ECO:0000313" key="2">
    <source>
        <dbReference type="EMBL" id="OBU10577.1"/>
    </source>
</evidence>
<comment type="caution">
    <text evidence="2">The sequence shown here is derived from an EMBL/GenBank/DDBJ whole genome shotgun (WGS) entry which is preliminary data.</text>
</comment>
<feature type="coiled-coil region" evidence="1">
    <location>
        <begin position="74"/>
        <end position="101"/>
    </location>
</feature>
<keyword evidence="1" id="KW-0175">Coiled coil</keyword>
<dbReference type="AlphaFoldDB" id="A0A1B8HMK0"/>
<dbReference type="Proteomes" id="UP000092247">
    <property type="component" value="Unassembled WGS sequence"/>
</dbReference>
<dbReference type="RefSeq" id="WP_067421822.1">
    <property type="nucleotide sequence ID" value="NZ_LZEX01000003.1"/>
</dbReference>
<organism evidence="2 3">
    <name type="scientific">Morganella psychrotolerans</name>
    <dbReference type="NCBI Taxonomy" id="368603"/>
    <lineage>
        <taxon>Bacteria</taxon>
        <taxon>Pseudomonadati</taxon>
        <taxon>Pseudomonadota</taxon>
        <taxon>Gammaproteobacteria</taxon>
        <taxon>Enterobacterales</taxon>
        <taxon>Morganellaceae</taxon>
        <taxon>Morganella</taxon>
    </lineage>
</organism>
<evidence type="ECO:0008006" key="4">
    <source>
        <dbReference type="Google" id="ProtNLM"/>
    </source>
</evidence>
<evidence type="ECO:0000313" key="3">
    <source>
        <dbReference type="Proteomes" id="UP000092247"/>
    </source>
</evidence>
<reference evidence="2 3" key="1">
    <citation type="submission" date="2016-06" db="EMBL/GenBank/DDBJ databases">
        <authorList>
            <person name="Kjaerup R.B."/>
            <person name="Dalgaard T.S."/>
            <person name="Juul-Madsen H.R."/>
        </authorList>
    </citation>
    <scope>NUCLEOTIDE SEQUENCE [LARGE SCALE GENOMIC DNA]</scope>
    <source>
        <strain evidence="2 3">GCSL-Mp3</strain>
    </source>
</reference>
<gene>
    <name evidence="2" type="ORF">AYY17_15660</name>
</gene>
<evidence type="ECO:0000256" key="1">
    <source>
        <dbReference type="SAM" id="Coils"/>
    </source>
</evidence>
<dbReference type="InterPro" id="IPR046229">
    <property type="entry name" value="TnpC-like"/>
</dbReference>
<protein>
    <recommendedName>
        <fullName evidence="4">Transposase</fullName>
    </recommendedName>
</protein>
<dbReference type="Pfam" id="PF19776">
    <property type="entry name" value="DUF6262"/>
    <property type="match status" value="1"/>
</dbReference>
<proteinExistence type="predicted"/>
<sequence>MSESVEITMADKIDTALSEMAANNEKINVSQVAKRLGISNSAIYKFNPEKIPDIQTAQKRQKNKAEAIAVGTENEQLKKEVESLKKSNLDYKELAEDLRTQNQSLWEHIQQVYNMYDEVLAERNGFAERLKHGL</sequence>